<keyword evidence="6" id="KW-0966">Cell projection</keyword>
<accession>A0A838XTS3</accession>
<dbReference type="SMART" id="SM00858">
    <property type="entry name" value="SAF"/>
    <property type="match status" value="1"/>
</dbReference>
<feature type="chain" id="PRO_5032824712" evidence="4">
    <location>
        <begin position="23"/>
        <end position="323"/>
    </location>
</feature>
<name>A0A838XTS3_9HYPH</name>
<gene>
    <name evidence="6" type="primary">flgA</name>
    <name evidence="6" type="ORF">H1W37_02215</name>
</gene>
<dbReference type="GO" id="GO:0044780">
    <property type="term" value="P:bacterial-type flagellum assembly"/>
    <property type="evidence" value="ECO:0007669"/>
    <property type="project" value="InterPro"/>
</dbReference>
<protein>
    <submittedName>
        <fullName evidence="6">Flagellar basal body P-ring formation protein FlgA</fullName>
    </submittedName>
</protein>
<feature type="domain" description="SAF" evidence="5">
    <location>
        <begin position="185"/>
        <end position="247"/>
    </location>
</feature>
<evidence type="ECO:0000256" key="1">
    <source>
        <dbReference type="ARBA" id="ARBA00004418"/>
    </source>
</evidence>
<proteinExistence type="predicted"/>
<organism evidence="6 7">
    <name type="scientific">Stappia taiwanensis</name>
    <dbReference type="NCBI Taxonomy" id="992267"/>
    <lineage>
        <taxon>Bacteria</taxon>
        <taxon>Pseudomonadati</taxon>
        <taxon>Pseudomonadota</taxon>
        <taxon>Alphaproteobacteria</taxon>
        <taxon>Hyphomicrobiales</taxon>
        <taxon>Stappiaceae</taxon>
        <taxon>Stappia</taxon>
    </lineage>
</organism>
<dbReference type="CDD" id="cd11614">
    <property type="entry name" value="SAF_CpaB_FlgA_like"/>
    <property type="match status" value="1"/>
</dbReference>
<keyword evidence="3" id="KW-0574">Periplasm</keyword>
<sequence>MSFTRTVLALSLLLSATLPAVAAGALRSEVQVAAAIVTLGDFYPDAGPLAATPLFRAPDLGTRGTVPAAMVAERARAAGYAAAGTDGLRQVTVERLAVTIGTSELETAIRAALVERHPQLDPEALEITFTGTPEMIRADASIPDPLRVTAINWHPASGRLSARLQIHTGTRLESRQVTGTATEMATVFAAAAPLDRGAIVTAADLKPHRIPRNRLTGQQVADMAAIAGLAARRSIRPGRPLMKTDFEEPTLVRRGDKVTLYYRVAGMTLTTIGQALANGTDGDVIDVLNLQSRRTVSGTVKARGQVEVGLARHRMAQLQETIR</sequence>
<dbReference type="InterPro" id="IPR013974">
    <property type="entry name" value="SAF"/>
</dbReference>
<keyword evidence="6" id="KW-0282">Flagellum</keyword>
<dbReference type="Pfam" id="PF13144">
    <property type="entry name" value="ChapFlgA"/>
    <property type="match status" value="1"/>
</dbReference>
<evidence type="ECO:0000313" key="6">
    <source>
        <dbReference type="EMBL" id="MBA4610454.1"/>
    </source>
</evidence>
<dbReference type="InterPro" id="IPR017585">
    <property type="entry name" value="SAF_FlgA"/>
</dbReference>
<dbReference type="RefSeq" id="WP_181758656.1">
    <property type="nucleotide sequence ID" value="NZ_BMCR01000002.1"/>
</dbReference>
<comment type="caution">
    <text evidence="6">The sequence shown here is derived from an EMBL/GenBank/DDBJ whole genome shotgun (WGS) entry which is preliminary data.</text>
</comment>
<dbReference type="PANTHER" id="PTHR36307:SF1">
    <property type="entry name" value="FLAGELLA BASAL BODY P-RING FORMATION PROTEIN FLGA"/>
    <property type="match status" value="1"/>
</dbReference>
<evidence type="ECO:0000256" key="4">
    <source>
        <dbReference type="SAM" id="SignalP"/>
    </source>
</evidence>
<dbReference type="Gene3D" id="3.90.1210.10">
    <property type="entry name" value="Antifreeze-like/N-acetylneuraminic acid synthase C-terminal domain"/>
    <property type="match status" value="1"/>
</dbReference>
<dbReference type="NCBIfam" id="TIGR03170">
    <property type="entry name" value="flgA_cterm"/>
    <property type="match status" value="1"/>
</dbReference>
<keyword evidence="2 4" id="KW-0732">Signal</keyword>
<dbReference type="InterPro" id="IPR039246">
    <property type="entry name" value="Flagellar_FlgA"/>
</dbReference>
<evidence type="ECO:0000259" key="5">
    <source>
        <dbReference type="SMART" id="SM00858"/>
    </source>
</evidence>
<comment type="subcellular location">
    <subcellularLocation>
        <location evidence="1">Periplasm</location>
    </subcellularLocation>
</comment>
<reference evidence="6 7" key="1">
    <citation type="submission" date="2020-07" db="EMBL/GenBank/DDBJ databases">
        <authorList>
            <person name="Li M."/>
        </authorList>
    </citation>
    <scope>NUCLEOTIDE SEQUENCE [LARGE SCALE GENOMIC DNA]</scope>
    <source>
        <strain evidence="6 7">DSM 23284</strain>
    </source>
</reference>
<feature type="signal peptide" evidence="4">
    <location>
        <begin position="1"/>
        <end position="22"/>
    </location>
</feature>
<dbReference type="EMBL" id="JACEON010000002">
    <property type="protein sequence ID" value="MBA4610454.1"/>
    <property type="molecule type" value="Genomic_DNA"/>
</dbReference>
<evidence type="ECO:0000256" key="3">
    <source>
        <dbReference type="ARBA" id="ARBA00022764"/>
    </source>
</evidence>
<dbReference type="PANTHER" id="PTHR36307">
    <property type="entry name" value="FLAGELLA BASAL BODY P-RING FORMATION PROTEIN FLGA"/>
    <property type="match status" value="1"/>
</dbReference>
<dbReference type="Gene3D" id="2.30.30.760">
    <property type="match status" value="1"/>
</dbReference>
<dbReference type="GO" id="GO:0042597">
    <property type="term" value="C:periplasmic space"/>
    <property type="evidence" value="ECO:0007669"/>
    <property type="project" value="UniProtKB-SubCell"/>
</dbReference>
<reference evidence="6 7" key="2">
    <citation type="submission" date="2020-08" db="EMBL/GenBank/DDBJ databases">
        <title>Stappia taiwanensis sp. nov., isolated from a coastal thermal spring.</title>
        <authorList>
            <person name="Kampfer P."/>
        </authorList>
    </citation>
    <scope>NUCLEOTIDE SEQUENCE [LARGE SCALE GENOMIC DNA]</scope>
    <source>
        <strain evidence="6 7">DSM 23284</strain>
    </source>
</reference>
<evidence type="ECO:0000256" key="2">
    <source>
        <dbReference type="ARBA" id="ARBA00022729"/>
    </source>
</evidence>
<keyword evidence="7" id="KW-1185">Reference proteome</keyword>
<dbReference type="AlphaFoldDB" id="A0A838XTS3"/>
<evidence type="ECO:0000313" key="7">
    <source>
        <dbReference type="Proteomes" id="UP000559404"/>
    </source>
</evidence>
<keyword evidence="6" id="KW-0969">Cilium</keyword>
<dbReference type="Proteomes" id="UP000559404">
    <property type="component" value="Unassembled WGS sequence"/>
</dbReference>